<feature type="transmembrane region" description="Helical" evidence="7">
    <location>
        <begin position="105"/>
        <end position="125"/>
    </location>
</feature>
<proteinExistence type="inferred from homology"/>
<dbReference type="KEGG" id="tle:Tlet_0132"/>
<dbReference type="Gene3D" id="1.10.3720.10">
    <property type="entry name" value="MetI-like"/>
    <property type="match status" value="1"/>
</dbReference>
<comment type="similarity">
    <text evidence="7">Belongs to the binding-protein-dependent transport system permease family.</text>
</comment>
<dbReference type="HOGENOM" id="CLU_016047_0_0_0"/>
<dbReference type="InterPro" id="IPR051393">
    <property type="entry name" value="ABC_transporter_permease"/>
</dbReference>
<dbReference type="InterPro" id="IPR035906">
    <property type="entry name" value="MetI-like_sf"/>
</dbReference>
<evidence type="ECO:0000313" key="9">
    <source>
        <dbReference type="EMBL" id="ABV32702.1"/>
    </source>
</evidence>
<organism evidence="9 10">
    <name type="scientific">Pseudothermotoga lettingae (strain ATCC BAA-301 / DSM 14385 / NBRC 107922 / TMO)</name>
    <name type="common">Thermotoga lettingae</name>
    <dbReference type="NCBI Taxonomy" id="416591"/>
    <lineage>
        <taxon>Bacteria</taxon>
        <taxon>Thermotogati</taxon>
        <taxon>Thermotogota</taxon>
        <taxon>Thermotogae</taxon>
        <taxon>Thermotogales</taxon>
        <taxon>Thermotogaceae</taxon>
        <taxon>Pseudothermotoga</taxon>
    </lineage>
</organism>
<dbReference type="RefSeq" id="WP_012002183.1">
    <property type="nucleotide sequence ID" value="NC_009828.1"/>
</dbReference>
<dbReference type="Proteomes" id="UP000002016">
    <property type="component" value="Chromosome"/>
</dbReference>
<evidence type="ECO:0000256" key="7">
    <source>
        <dbReference type="RuleBase" id="RU363032"/>
    </source>
</evidence>
<gene>
    <name evidence="9" type="ordered locus">Tlet_0132</name>
</gene>
<dbReference type="Pfam" id="PF00528">
    <property type="entry name" value="BPD_transp_1"/>
    <property type="match status" value="1"/>
</dbReference>
<feature type="transmembrane region" description="Helical" evidence="7">
    <location>
        <begin position="265"/>
        <end position="284"/>
    </location>
</feature>
<evidence type="ECO:0000256" key="5">
    <source>
        <dbReference type="ARBA" id="ARBA00022989"/>
    </source>
</evidence>
<feature type="transmembrane region" description="Helical" evidence="7">
    <location>
        <begin position="72"/>
        <end position="93"/>
    </location>
</feature>
<evidence type="ECO:0000256" key="6">
    <source>
        <dbReference type="ARBA" id="ARBA00023136"/>
    </source>
</evidence>
<dbReference type="GO" id="GO:0005886">
    <property type="term" value="C:plasma membrane"/>
    <property type="evidence" value="ECO:0007669"/>
    <property type="project" value="UniProtKB-SubCell"/>
</dbReference>
<dbReference type="GO" id="GO:0055085">
    <property type="term" value="P:transmembrane transport"/>
    <property type="evidence" value="ECO:0007669"/>
    <property type="project" value="InterPro"/>
</dbReference>
<feature type="domain" description="ABC transmembrane type-1" evidence="8">
    <location>
        <begin position="68"/>
        <end position="283"/>
    </location>
</feature>
<dbReference type="eggNOG" id="COG1175">
    <property type="taxonomic scope" value="Bacteria"/>
</dbReference>
<sequence length="294" mass="33907">MERKKATWGFIFTVPAIIFFAIFNFYPMINAFWMSFFRKELLSLKPPKFVGLGNYLYLFTSESFWNSVKATAIFAFGTFVPMLTFSLFLAALIMTRKRFQKFLQMAYYSPAVLSSVVAATIWLLIFDPRGLSNQFLNFVFSTDGVDYRWLANENMLRLATIIVYFWKYVGYFTVIFVAGMASIPKSIHEAATIDGASKWQDFFYITFPLLKPTTLLVSVMSLIQCLRTFSTQYLFVQGGAPIKPIDVITLNIYNTAIRDHRIGRASAMSVILFLIIMFFTYLQFKISKSEDVSY</sequence>
<keyword evidence="2 7" id="KW-0813">Transport</keyword>
<dbReference type="InterPro" id="IPR000515">
    <property type="entry name" value="MetI-like"/>
</dbReference>
<keyword evidence="6 7" id="KW-0472">Membrane</keyword>
<feature type="transmembrane region" description="Helical" evidence="7">
    <location>
        <begin position="158"/>
        <end position="181"/>
    </location>
</feature>
<evidence type="ECO:0000259" key="8">
    <source>
        <dbReference type="PROSITE" id="PS50928"/>
    </source>
</evidence>
<evidence type="ECO:0000256" key="4">
    <source>
        <dbReference type="ARBA" id="ARBA00022692"/>
    </source>
</evidence>
<keyword evidence="10" id="KW-1185">Reference proteome</keyword>
<dbReference type="PANTHER" id="PTHR30193">
    <property type="entry name" value="ABC TRANSPORTER PERMEASE PROTEIN"/>
    <property type="match status" value="1"/>
</dbReference>
<keyword evidence="3" id="KW-1003">Cell membrane</keyword>
<dbReference type="SUPFAM" id="SSF161098">
    <property type="entry name" value="MetI-like"/>
    <property type="match status" value="1"/>
</dbReference>
<dbReference type="EMBL" id="CP000812">
    <property type="protein sequence ID" value="ABV32702.1"/>
    <property type="molecule type" value="Genomic_DNA"/>
</dbReference>
<dbReference type="PANTHER" id="PTHR30193:SF37">
    <property type="entry name" value="INNER MEMBRANE ABC TRANSPORTER PERMEASE PROTEIN YCJO"/>
    <property type="match status" value="1"/>
</dbReference>
<comment type="subcellular location">
    <subcellularLocation>
        <location evidence="1 7">Cell membrane</location>
        <topology evidence="1 7">Multi-pass membrane protein</topology>
    </subcellularLocation>
</comment>
<protein>
    <submittedName>
        <fullName evidence="9">Binding-protein-dependent transport systems inner membrane component</fullName>
    </submittedName>
</protein>
<accession>A8F3G8</accession>
<evidence type="ECO:0000256" key="3">
    <source>
        <dbReference type="ARBA" id="ARBA00022475"/>
    </source>
</evidence>
<evidence type="ECO:0000256" key="1">
    <source>
        <dbReference type="ARBA" id="ARBA00004651"/>
    </source>
</evidence>
<keyword evidence="5 7" id="KW-1133">Transmembrane helix</keyword>
<reference evidence="9 10" key="2">
    <citation type="journal article" date="2009" name="Proc. Natl. Acad. Sci. U.S.A.">
        <title>On the chimeric nature, thermophilic origin, and phylogenetic placement of the Thermotogales.</title>
        <authorList>
            <person name="Zhaxybayeva O."/>
            <person name="Swithers K.S."/>
            <person name="Lapierre P."/>
            <person name="Fournier G.P."/>
            <person name="Bickhart D.M."/>
            <person name="DeBoy R.T."/>
            <person name="Nelson K.E."/>
            <person name="Nesbo C.L."/>
            <person name="Doolittle W.F."/>
            <person name="Gogarten J.P."/>
            <person name="Noll K.M."/>
        </authorList>
    </citation>
    <scope>NUCLEOTIDE SEQUENCE [LARGE SCALE GENOMIC DNA]</scope>
    <source>
        <strain evidence="10">ATCC BAA-301 / DSM 14385 / NBRC 107922 / TMO</strain>
    </source>
</reference>
<dbReference type="STRING" id="416591.Tlet_0132"/>
<evidence type="ECO:0000256" key="2">
    <source>
        <dbReference type="ARBA" id="ARBA00022448"/>
    </source>
</evidence>
<feature type="transmembrane region" description="Helical" evidence="7">
    <location>
        <begin position="7"/>
        <end position="29"/>
    </location>
</feature>
<dbReference type="PROSITE" id="PS50928">
    <property type="entry name" value="ABC_TM1"/>
    <property type="match status" value="1"/>
</dbReference>
<dbReference type="AlphaFoldDB" id="A8F3G8"/>
<reference evidence="9 10" key="1">
    <citation type="submission" date="2007-08" db="EMBL/GenBank/DDBJ databases">
        <title>Complete sequence of Thermotoga lettingae TMO.</title>
        <authorList>
            <consortium name="US DOE Joint Genome Institute"/>
            <person name="Copeland A."/>
            <person name="Lucas S."/>
            <person name="Lapidus A."/>
            <person name="Barry K."/>
            <person name="Glavina del Rio T."/>
            <person name="Dalin E."/>
            <person name="Tice H."/>
            <person name="Pitluck S."/>
            <person name="Foster B."/>
            <person name="Bruce D."/>
            <person name="Schmutz J."/>
            <person name="Larimer F."/>
            <person name="Land M."/>
            <person name="Hauser L."/>
            <person name="Kyrpides N."/>
            <person name="Mikhailova N."/>
            <person name="Nelson K."/>
            <person name="Gogarten J.P."/>
            <person name="Noll K."/>
            <person name="Richardson P."/>
        </authorList>
    </citation>
    <scope>NUCLEOTIDE SEQUENCE [LARGE SCALE GENOMIC DNA]</scope>
    <source>
        <strain evidence="10">ATCC BAA-301 / DSM 14385 / NBRC 107922 / TMO</strain>
    </source>
</reference>
<name>A8F3G8_PSELT</name>
<keyword evidence="4 7" id="KW-0812">Transmembrane</keyword>
<evidence type="ECO:0000313" key="10">
    <source>
        <dbReference type="Proteomes" id="UP000002016"/>
    </source>
</evidence>
<dbReference type="CDD" id="cd06261">
    <property type="entry name" value="TM_PBP2"/>
    <property type="match status" value="1"/>
</dbReference>